<reference evidence="7" key="1">
    <citation type="submission" date="2021-08" db="EMBL/GenBank/DDBJ databases">
        <title>WGS assembly of Ceratopteris richardii.</title>
        <authorList>
            <person name="Marchant D.B."/>
            <person name="Chen G."/>
            <person name="Jenkins J."/>
            <person name="Shu S."/>
            <person name="Leebens-Mack J."/>
            <person name="Grimwood J."/>
            <person name="Schmutz J."/>
            <person name="Soltis P."/>
            <person name="Soltis D."/>
            <person name="Chen Z.-H."/>
        </authorList>
    </citation>
    <scope>NUCLEOTIDE SEQUENCE</scope>
    <source>
        <strain evidence="7">Whitten #5841</strain>
        <tissue evidence="7">Leaf</tissue>
    </source>
</reference>
<dbReference type="Proteomes" id="UP000825935">
    <property type="component" value="Chromosome 1"/>
</dbReference>
<comment type="caution">
    <text evidence="7">The sequence shown here is derived from an EMBL/GenBank/DDBJ whole genome shotgun (WGS) entry which is preliminary data.</text>
</comment>
<sequence>MATSESTNSEEEAQKQKKGTKWDVKGVKQELKKQFMLAIPMIITNLLQFGIQLVSIMFVGHLSELALSSVSVASSICAVTGFSVLAGMSCALDTLCGQAYGAGKHSLIGLYMYRALIILNATGIALAFVWANVKNIMLALRQDPYISENAGVYTIWLIPGLFACATAQPLLKFLQAQSIVIPIVLSLAFTFCCHILVCWMLIYRLKLGIRGAALATCISSWINVILLAIYITFSPSCKKARTPFSTKAFHDVMGFLRLALPSALMICLEWWSYEALVLLSGWLPNPELETSAISICYNSAAFVFMIPSGFGAMASIRVANELGAGWPNTAKRVVYIAILIAAFEAMLTFTTFLSLRDVVGLAYSRDKDVITYISEMMPVLAVSSVLDCFQGLLSGVIRGCGWQKAGAYINLAAYYLVGLPLAILMSFVFHIKAKGLWMGITGGSLVQLVALIAVTFRANWENEAYKAASRVEGQDLLKPLICT</sequence>
<dbReference type="EMBL" id="CM035406">
    <property type="protein sequence ID" value="KAH7445392.1"/>
    <property type="molecule type" value="Genomic_DNA"/>
</dbReference>
<dbReference type="PANTHER" id="PTHR11206">
    <property type="entry name" value="MULTIDRUG RESISTANCE PROTEIN"/>
    <property type="match status" value="1"/>
</dbReference>
<feature type="transmembrane region" description="Helical" evidence="6">
    <location>
        <begin position="376"/>
        <end position="396"/>
    </location>
</feature>
<accession>A0A8T2VDG6</accession>
<dbReference type="OMA" id="AYGANEY"/>
<dbReference type="GO" id="GO:0016020">
    <property type="term" value="C:membrane"/>
    <property type="evidence" value="ECO:0007669"/>
    <property type="project" value="UniProtKB-SubCell"/>
</dbReference>
<feature type="transmembrane region" description="Helical" evidence="6">
    <location>
        <begin position="150"/>
        <end position="167"/>
    </location>
</feature>
<evidence type="ECO:0000256" key="5">
    <source>
        <dbReference type="ARBA" id="ARBA00023136"/>
    </source>
</evidence>
<feature type="transmembrane region" description="Helical" evidence="6">
    <location>
        <begin position="333"/>
        <end position="356"/>
    </location>
</feature>
<feature type="transmembrane region" description="Helical" evidence="6">
    <location>
        <begin position="292"/>
        <end position="312"/>
    </location>
</feature>
<feature type="transmembrane region" description="Helical" evidence="6">
    <location>
        <begin position="179"/>
        <end position="202"/>
    </location>
</feature>
<dbReference type="InterPro" id="IPR045069">
    <property type="entry name" value="MATE_euk"/>
</dbReference>
<feature type="transmembrane region" description="Helical" evidence="6">
    <location>
        <begin position="408"/>
        <end position="429"/>
    </location>
</feature>
<evidence type="ECO:0000256" key="6">
    <source>
        <dbReference type="RuleBase" id="RU004914"/>
    </source>
</evidence>
<keyword evidence="4 6" id="KW-1133">Transmembrane helix</keyword>
<keyword evidence="3 6" id="KW-0812">Transmembrane</keyword>
<feature type="transmembrane region" description="Helical" evidence="6">
    <location>
        <begin position="65"/>
        <end position="90"/>
    </location>
</feature>
<evidence type="ECO:0000313" key="8">
    <source>
        <dbReference type="Proteomes" id="UP000825935"/>
    </source>
</evidence>
<feature type="transmembrane region" description="Helical" evidence="6">
    <location>
        <begin position="208"/>
        <end position="233"/>
    </location>
</feature>
<feature type="transmembrane region" description="Helical" evidence="6">
    <location>
        <begin position="254"/>
        <end position="272"/>
    </location>
</feature>
<dbReference type="GO" id="GO:0015297">
    <property type="term" value="F:antiporter activity"/>
    <property type="evidence" value="ECO:0007669"/>
    <property type="project" value="InterPro"/>
</dbReference>
<dbReference type="InterPro" id="IPR002528">
    <property type="entry name" value="MATE_fam"/>
</dbReference>
<organism evidence="7 8">
    <name type="scientific">Ceratopteris richardii</name>
    <name type="common">Triangle waterfern</name>
    <dbReference type="NCBI Taxonomy" id="49495"/>
    <lineage>
        <taxon>Eukaryota</taxon>
        <taxon>Viridiplantae</taxon>
        <taxon>Streptophyta</taxon>
        <taxon>Embryophyta</taxon>
        <taxon>Tracheophyta</taxon>
        <taxon>Polypodiopsida</taxon>
        <taxon>Polypodiidae</taxon>
        <taxon>Polypodiales</taxon>
        <taxon>Pteridineae</taxon>
        <taxon>Pteridaceae</taxon>
        <taxon>Parkerioideae</taxon>
        <taxon>Ceratopteris</taxon>
    </lineage>
</organism>
<dbReference type="CDD" id="cd13132">
    <property type="entry name" value="MATE_eukaryotic"/>
    <property type="match status" value="1"/>
</dbReference>
<dbReference type="GO" id="GO:0042910">
    <property type="term" value="F:xenobiotic transmembrane transporter activity"/>
    <property type="evidence" value="ECO:0007669"/>
    <property type="project" value="InterPro"/>
</dbReference>
<name>A0A8T2VDG6_CERRI</name>
<dbReference type="OrthoDB" id="2126698at2759"/>
<protein>
    <recommendedName>
        <fullName evidence="6">Protein DETOXIFICATION</fullName>
    </recommendedName>
    <alternativeName>
        <fullName evidence="6">Multidrug and toxic compound extrusion protein</fullName>
    </alternativeName>
</protein>
<dbReference type="Pfam" id="PF01554">
    <property type="entry name" value="MatE"/>
    <property type="match status" value="2"/>
</dbReference>
<feature type="transmembrane region" description="Helical" evidence="6">
    <location>
        <begin position="35"/>
        <end position="59"/>
    </location>
</feature>
<feature type="transmembrane region" description="Helical" evidence="6">
    <location>
        <begin position="435"/>
        <end position="456"/>
    </location>
</feature>
<comment type="similarity">
    <text evidence="2 6">Belongs to the multi antimicrobial extrusion (MATE) (TC 2.A.66.1) family.</text>
</comment>
<evidence type="ECO:0000313" key="7">
    <source>
        <dbReference type="EMBL" id="KAH7445392.1"/>
    </source>
</evidence>
<feature type="transmembrane region" description="Helical" evidence="6">
    <location>
        <begin position="111"/>
        <end position="130"/>
    </location>
</feature>
<evidence type="ECO:0000256" key="2">
    <source>
        <dbReference type="ARBA" id="ARBA00010199"/>
    </source>
</evidence>
<comment type="subcellular location">
    <subcellularLocation>
        <location evidence="1">Membrane</location>
        <topology evidence="1">Multi-pass membrane protein</topology>
    </subcellularLocation>
</comment>
<dbReference type="NCBIfam" id="TIGR00797">
    <property type="entry name" value="matE"/>
    <property type="match status" value="1"/>
</dbReference>
<evidence type="ECO:0000256" key="1">
    <source>
        <dbReference type="ARBA" id="ARBA00004141"/>
    </source>
</evidence>
<evidence type="ECO:0000256" key="4">
    <source>
        <dbReference type="ARBA" id="ARBA00022989"/>
    </source>
</evidence>
<keyword evidence="5 6" id="KW-0472">Membrane</keyword>
<proteinExistence type="inferred from homology"/>
<dbReference type="GO" id="GO:1990961">
    <property type="term" value="P:xenobiotic detoxification by transmembrane export across the plasma membrane"/>
    <property type="evidence" value="ECO:0007669"/>
    <property type="project" value="InterPro"/>
</dbReference>
<gene>
    <name evidence="7" type="ORF">KP509_01G006600</name>
</gene>
<keyword evidence="8" id="KW-1185">Reference proteome</keyword>
<evidence type="ECO:0000256" key="3">
    <source>
        <dbReference type="ARBA" id="ARBA00022692"/>
    </source>
</evidence>
<dbReference type="AlphaFoldDB" id="A0A8T2VDG6"/>